<reference evidence="1 2" key="1">
    <citation type="journal article" date="2018" name="Sci. Rep.">
        <title>Comparative analysis of the Pocillopora damicornis genome highlights role of immune system in coral evolution.</title>
        <authorList>
            <person name="Cunning R."/>
            <person name="Bay R.A."/>
            <person name="Gillette P."/>
            <person name="Baker A.C."/>
            <person name="Traylor-Knowles N."/>
        </authorList>
    </citation>
    <scope>NUCLEOTIDE SEQUENCE [LARGE SCALE GENOMIC DNA]</scope>
    <source>
        <strain evidence="1">RSMAS</strain>
        <tissue evidence="1">Whole animal</tissue>
    </source>
</reference>
<protein>
    <submittedName>
        <fullName evidence="1">Uncharacterized protein</fullName>
    </submittedName>
</protein>
<organism evidence="1 2">
    <name type="scientific">Pocillopora damicornis</name>
    <name type="common">Cauliflower coral</name>
    <name type="synonym">Millepora damicornis</name>
    <dbReference type="NCBI Taxonomy" id="46731"/>
    <lineage>
        <taxon>Eukaryota</taxon>
        <taxon>Metazoa</taxon>
        <taxon>Cnidaria</taxon>
        <taxon>Anthozoa</taxon>
        <taxon>Hexacorallia</taxon>
        <taxon>Scleractinia</taxon>
        <taxon>Astrocoeniina</taxon>
        <taxon>Pocilloporidae</taxon>
        <taxon>Pocillopora</taxon>
    </lineage>
</organism>
<proteinExistence type="predicted"/>
<accession>A0A3M6UVY7</accession>
<evidence type="ECO:0000313" key="1">
    <source>
        <dbReference type="EMBL" id="RMX57805.1"/>
    </source>
</evidence>
<dbReference type="Proteomes" id="UP000275408">
    <property type="component" value="Unassembled WGS sequence"/>
</dbReference>
<name>A0A3M6UVY7_POCDA</name>
<keyword evidence="2" id="KW-1185">Reference proteome</keyword>
<evidence type="ECO:0000313" key="2">
    <source>
        <dbReference type="Proteomes" id="UP000275408"/>
    </source>
</evidence>
<sequence length="91" mass="10690">MLLHLHIDSVLIRFKRLKAVVDPLSVRLITRENMLRKLIAVWSGDRSIYYSRILFFSCTSCLHDNCSEENVSILSLKRCIKYIKHHSFLAL</sequence>
<dbReference type="AlphaFoldDB" id="A0A3M6UVY7"/>
<gene>
    <name evidence="1" type="ORF">pdam_00006763</name>
</gene>
<comment type="caution">
    <text evidence="1">The sequence shown here is derived from an EMBL/GenBank/DDBJ whole genome shotgun (WGS) entry which is preliminary data.</text>
</comment>
<dbReference type="EMBL" id="RCHS01000611">
    <property type="protein sequence ID" value="RMX57805.1"/>
    <property type="molecule type" value="Genomic_DNA"/>
</dbReference>